<sequence length="326" mass="34838">MIISCPACTTRYVVPDAAIGIEGRTVRCAKCKHSWFQDPDEAASTAPSAKAQPEASRASAPPQAAPASPKPAPRPTKNIPAAEETDDASAGPSISHWRTSDKTDLESSKPAAADAVKTDAGGARNSGTNKSAAPDLSDDTPPVSNAFERDADPLAEQTVSDDAFGDGDYDDEPSQFDYVPPFRARRNPLKMWTIAAAAFALMATGTVVAVNYYGLPDWFPLQRPTFGIGKPDLTLEFPSAQQRTETLETGEEIFRVRGTINNAGRETVSVPTLLVVFRDERDRNVGNWIIVPSKRELAPGESLNVTEAIADIPPSATEAEIGWSPT</sequence>
<evidence type="ECO:0000259" key="3">
    <source>
        <dbReference type="Pfam" id="PF13717"/>
    </source>
</evidence>
<reference evidence="4 5" key="1">
    <citation type="submission" date="2019-06" db="EMBL/GenBank/DDBJ databases">
        <title>Erythrobacter insulae sp. nov., isolated from a tidal flat.</title>
        <authorList>
            <person name="Yoon J.-H."/>
        </authorList>
    </citation>
    <scope>NUCLEOTIDE SEQUENCE [LARGE SCALE GENOMIC DNA]</scope>
    <source>
        <strain evidence="4 5">JBTF-M21</strain>
    </source>
</reference>
<accession>A0A547PA49</accession>
<feature type="domain" description="Zinc finger/thioredoxin putative" evidence="3">
    <location>
        <begin position="1"/>
        <end position="36"/>
    </location>
</feature>
<dbReference type="RefSeq" id="WP_142787282.1">
    <property type="nucleotide sequence ID" value="NZ_VHJK01000001.1"/>
</dbReference>
<feature type="compositionally biased region" description="Acidic residues" evidence="1">
    <location>
        <begin position="163"/>
        <end position="174"/>
    </location>
</feature>
<evidence type="ECO:0000256" key="2">
    <source>
        <dbReference type="SAM" id="Phobius"/>
    </source>
</evidence>
<keyword evidence="2" id="KW-0472">Membrane</keyword>
<comment type="caution">
    <text evidence="4">The sequence shown here is derived from an EMBL/GenBank/DDBJ whole genome shotgun (WGS) entry which is preliminary data.</text>
</comment>
<dbReference type="Pfam" id="PF13717">
    <property type="entry name" value="Zn_ribbon_4"/>
    <property type="match status" value="1"/>
</dbReference>
<keyword evidence="5" id="KW-1185">Reference proteome</keyword>
<dbReference type="OrthoDB" id="7159357at2"/>
<dbReference type="Proteomes" id="UP000316343">
    <property type="component" value="Unassembled WGS sequence"/>
</dbReference>
<keyword evidence="2" id="KW-1133">Transmembrane helix</keyword>
<dbReference type="NCBIfam" id="TIGR02098">
    <property type="entry name" value="MJ0042_CXXC"/>
    <property type="match status" value="1"/>
</dbReference>
<proteinExistence type="predicted"/>
<feature type="compositionally biased region" description="Low complexity" evidence="1">
    <location>
        <begin position="51"/>
        <end position="67"/>
    </location>
</feature>
<protein>
    <submittedName>
        <fullName evidence="4">Thioredoxin</fullName>
    </submittedName>
</protein>
<feature type="transmembrane region" description="Helical" evidence="2">
    <location>
        <begin position="192"/>
        <end position="215"/>
    </location>
</feature>
<evidence type="ECO:0000313" key="5">
    <source>
        <dbReference type="Proteomes" id="UP000316343"/>
    </source>
</evidence>
<organism evidence="4 5">
    <name type="scientific">Erythrobacter insulae</name>
    <dbReference type="NCBI Taxonomy" id="2584124"/>
    <lineage>
        <taxon>Bacteria</taxon>
        <taxon>Pseudomonadati</taxon>
        <taxon>Pseudomonadota</taxon>
        <taxon>Alphaproteobacteria</taxon>
        <taxon>Sphingomonadales</taxon>
        <taxon>Erythrobacteraceae</taxon>
        <taxon>Erythrobacter/Porphyrobacter group</taxon>
        <taxon>Erythrobacter</taxon>
    </lineage>
</organism>
<dbReference type="EMBL" id="VHJK01000001">
    <property type="protein sequence ID" value="TRD11018.1"/>
    <property type="molecule type" value="Genomic_DNA"/>
</dbReference>
<dbReference type="AlphaFoldDB" id="A0A547PA49"/>
<feature type="region of interest" description="Disordered" evidence="1">
    <location>
        <begin position="39"/>
        <end position="175"/>
    </location>
</feature>
<keyword evidence="2" id="KW-0812">Transmembrane</keyword>
<evidence type="ECO:0000313" key="4">
    <source>
        <dbReference type="EMBL" id="TRD11018.1"/>
    </source>
</evidence>
<dbReference type="InterPro" id="IPR011723">
    <property type="entry name" value="Znf/thioredoxin_put"/>
</dbReference>
<evidence type="ECO:0000256" key="1">
    <source>
        <dbReference type="SAM" id="MobiDB-lite"/>
    </source>
</evidence>
<name>A0A547PA49_9SPHN</name>
<gene>
    <name evidence="4" type="ORF">FGU71_03565</name>
</gene>
<feature type="compositionally biased region" description="Basic and acidic residues" evidence="1">
    <location>
        <begin position="98"/>
        <end position="107"/>
    </location>
</feature>